<evidence type="ECO:0000256" key="4">
    <source>
        <dbReference type="ARBA" id="ARBA00023139"/>
    </source>
</evidence>
<feature type="signal peptide" evidence="8">
    <location>
        <begin position="1"/>
        <end position="21"/>
    </location>
</feature>
<reference evidence="9 10" key="1">
    <citation type="submission" date="2017-12" db="EMBL/GenBank/DDBJ databases">
        <title>Phylogenetic diversity of female urinary microbiome.</title>
        <authorList>
            <person name="Thomas-White K."/>
            <person name="Wolfe A.J."/>
        </authorList>
    </citation>
    <scope>NUCLEOTIDE SEQUENCE [LARGE SCALE GENOMIC DNA]</scope>
    <source>
        <strain evidence="9 10">UMB0250</strain>
    </source>
</reference>
<keyword evidence="5 6" id="KW-0449">Lipoprotein</keyword>
<dbReference type="RefSeq" id="WP_101628698.1">
    <property type="nucleotide sequence ID" value="NZ_JBQOSN010000007.1"/>
</dbReference>
<comment type="caution">
    <text evidence="9">The sequence shown here is derived from an EMBL/GenBank/DDBJ whole genome shotgun (WGS) entry which is preliminary data.</text>
</comment>
<feature type="lipid moiety-binding region" description="S-diacylglycerol cysteine" evidence="7">
    <location>
        <position position="23"/>
    </location>
</feature>
<comment type="subcellular location">
    <subcellularLocation>
        <location evidence="1">Membrane</location>
        <topology evidence="1">Lipid-anchor</topology>
    </subcellularLocation>
</comment>
<dbReference type="Proteomes" id="UP000234545">
    <property type="component" value="Unassembled WGS sequence"/>
</dbReference>
<keyword evidence="2 8" id="KW-0732">Signal</keyword>
<evidence type="ECO:0000256" key="6">
    <source>
        <dbReference type="PIRNR" id="PIRNR002854"/>
    </source>
</evidence>
<accession>A0A2I1I3H1</accession>
<dbReference type="InterPro" id="IPR004872">
    <property type="entry name" value="Lipoprotein_NlpA"/>
</dbReference>
<dbReference type="OrthoDB" id="9812878at2"/>
<keyword evidence="3" id="KW-0472">Membrane</keyword>
<dbReference type="EMBL" id="PKKJ01000018">
    <property type="protein sequence ID" value="PKY65659.1"/>
    <property type="molecule type" value="Genomic_DNA"/>
</dbReference>
<dbReference type="PANTHER" id="PTHR30429">
    <property type="entry name" value="D-METHIONINE-BINDING LIPOPROTEIN METQ"/>
    <property type="match status" value="1"/>
</dbReference>
<protein>
    <recommendedName>
        <fullName evidence="6">Lipoprotein</fullName>
    </recommendedName>
</protein>
<evidence type="ECO:0000313" key="10">
    <source>
        <dbReference type="Proteomes" id="UP000234545"/>
    </source>
</evidence>
<dbReference type="Pfam" id="PF03180">
    <property type="entry name" value="Lipoprotein_9"/>
    <property type="match status" value="1"/>
</dbReference>
<sequence length="282" mass="29604">MRSIRHLVAAGAATVLALGLAACGSTDSDSSASGSAGSASGDTITLKVGATPAPHAKILQYIQDNLAADAGLNLDIVEYTDYILPNSALNDGEIDANFYQTVPYLETAEAENGYDFTAGEGIHLEPLAIYSSKIKSLDELPAGAKIGIIDDVTNQSRALTLLSQQGLVELPTDGSDANVNNVKILGDFTFQEVQGAQLVRSLQDVDIAVINGNYAQEGGLSQANDALVVESPKNNPAVNVLVWKTDTNKAAAIAKLEELLHSDEVKSYIEQTWADGSVIPAF</sequence>
<evidence type="ECO:0000256" key="5">
    <source>
        <dbReference type="ARBA" id="ARBA00023288"/>
    </source>
</evidence>
<evidence type="ECO:0000256" key="8">
    <source>
        <dbReference type="SAM" id="SignalP"/>
    </source>
</evidence>
<dbReference type="PROSITE" id="PS51257">
    <property type="entry name" value="PROKAR_LIPOPROTEIN"/>
    <property type="match status" value="1"/>
</dbReference>
<organism evidence="9 10">
    <name type="scientific">Schaalia turicensis</name>
    <dbReference type="NCBI Taxonomy" id="131111"/>
    <lineage>
        <taxon>Bacteria</taxon>
        <taxon>Bacillati</taxon>
        <taxon>Actinomycetota</taxon>
        <taxon>Actinomycetes</taxon>
        <taxon>Actinomycetales</taxon>
        <taxon>Actinomycetaceae</taxon>
        <taxon>Schaalia</taxon>
    </lineage>
</organism>
<evidence type="ECO:0000256" key="1">
    <source>
        <dbReference type="ARBA" id="ARBA00004635"/>
    </source>
</evidence>
<evidence type="ECO:0000313" key="9">
    <source>
        <dbReference type="EMBL" id="PKY65659.1"/>
    </source>
</evidence>
<dbReference type="PANTHER" id="PTHR30429:SF0">
    <property type="entry name" value="METHIONINE-BINDING LIPOPROTEIN METQ"/>
    <property type="match status" value="1"/>
</dbReference>
<dbReference type="AlphaFoldDB" id="A0A2I1I3H1"/>
<dbReference type="GO" id="GO:0016020">
    <property type="term" value="C:membrane"/>
    <property type="evidence" value="ECO:0007669"/>
    <property type="project" value="UniProtKB-SubCell"/>
</dbReference>
<evidence type="ECO:0000256" key="2">
    <source>
        <dbReference type="ARBA" id="ARBA00022729"/>
    </source>
</evidence>
<comment type="similarity">
    <text evidence="6">Belongs to the nlpA lipoprotein family.</text>
</comment>
<dbReference type="Gene3D" id="3.40.190.10">
    <property type="entry name" value="Periplasmic binding protein-like II"/>
    <property type="match status" value="2"/>
</dbReference>
<gene>
    <name evidence="9" type="ORF">CYJ25_08370</name>
</gene>
<evidence type="ECO:0000256" key="3">
    <source>
        <dbReference type="ARBA" id="ARBA00023136"/>
    </source>
</evidence>
<keyword evidence="4" id="KW-0564">Palmitate</keyword>
<dbReference type="PIRSF" id="PIRSF002854">
    <property type="entry name" value="MetQ"/>
    <property type="match status" value="1"/>
</dbReference>
<name>A0A2I1I3H1_9ACTO</name>
<dbReference type="SUPFAM" id="SSF53850">
    <property type="entry name" value="Periplasmic binding protein-like II"/>
    <property type="match status" value="1"/>
</dbReference>
<proteinExistence type="inferred from homology"/>
<evidence type="ECO:0000256" key="7">
    <source>
        <dbReference type="PIRSR" id="PIRSR002854-1"/>
    </source>
</evidence>
<feature type="chain" id="PRO_5038885090" description="Lipoprotein" evidence="8">
    <location>
        <begin position="22"/>
        <end position="282"/>
    </location>
</feature>